<comment type="caution">
    <text evidence="2">The sequence shown here is derived from an EMBL/GenBank/DDBJ whole genome shotgun (WGS) entry which is preliminary data.</text>
</comment>
<reference evidence="2" key="1">
    <citation type="submission" date="2018-11" db="EMBL/GenBank/DDBJ databases">
        <authorList>
            <consortium name="Pathogen Informatics"/>
        </authorList>
    </citation>
    <scope>NUCLEOTIDE SEQUENCE</scope>
</reference>
<dbReference type="AlphaFoldDB" id="A0A3S5AJL7"/>
<dbReference type="Proteomes" id="UP000784294">
    <property type="component" value="Unassembled WGS sequence"/>
</dbReference>
<feature type="region of interest" description="Disordered" evidence="1">
    <location>
        <begin position="45"/>
        <end position="69"/>
    </location>
</feature>
<keyword evidence="3" id="KW-1185">Reference proteome</keyword>
<evidence type="ECO:0000256" key="1">
    <source>
        <dbReference type="SAM" id="MobiDB-lite"/>
    </source>
</evidence>
<protein>
    <submittedName>
        <fullName evidence="2">Uncharacterized protein</fullName>
    </submittedName>
</protein>
<gene>
    <name evidence="2" type="ORF">PXEA_LOCUS18867</name>
</gene>
<evidence type="ECO:0000313" key="2">
    <source>
        <dbReference type="EMBL" id="VEL25427.1"/>
    </source>
</evidence>
<accession>A0A3S5AJL7</accession>
<proteinExistence type="predicted"/>
<sequence length="80" mass="9095">MAWARYRVFIWQEDNWPRACKQAVRRRDGEEVGSVMWQVSGKRSCTSESKYDDSSDQRSYGGRAPKSGGSLGVCIMWLGS</sequence>
<dbReference type="EMBL" id="CAAALY010073866">
    <property type="protein sequence ID" value="VEL25427.1"/>
    <property type="molecule type" value="Genomic_DNA"/>
</dbReference>
<evidence type="ECO:0000313" key="3">
    <source>
        <dbReference type="Proteomes" id="UP000784294"/>
    </source>
</evidence>
<organism evidence="2 3">
    <name type="scientific">Protopolystoma xenopodis</name>
    <dbReference type="NCBI Taxonomy" id="117903"/>
    <lineage>
        <taxon>Eukaryota</taxon>
        <taxon>Metazoa</taxon>
        <taxon>Spiralia</taxon>
        <taxon>Lophotrochozoa</taxon>
        <taxon>Platyhelminthes</taxon>
        <taxon>Monogenea</taxon>
        <taxon>Polyopisthocotylea</taxon>
        <taxon>Polystomatidea</taxon>
        <taxon>Polystomatidae</taxon>
        <taxon>Protopolystoma</taxon>
    </lineage>
</organism>
<name>A0A3S5AJL7_9PLAT</name>